<comment type="caution">
    <text evidence="4">The sequence shown here is derived from an EMBL/GenBank/DDBJ whole genome shotgun (WGS) entry which is preliminary data.</text>
</comment>
<dbReference type="Pfam" id="PF05567">
    <property type="entry name" value="T4P_PilY1"/>
    <property type="match status" value="1"/>
</dbReference>
<accession>A0ABQ3EFU1</accession>
<dbReference type="InterPro" id="IPR008707">
    <property type="entry name" value="B-propeller_PilY1"/>
</dbReference>
<sequence>MSILLIAGRCLAASDIPQYPPLSAQAESEPRSMLVLSNDHNWFSKAYTDWSDLDGDGAIDSTYRPDLDYYGYFDSASCYQYDSALADGAFKRTSNAAADHSCTGNKFWSGNLLNWATMTRIDIIRKALYGGKRYRDNAQDTTILERAFLPMDSHSFSKILSDKSIINKNTPYNGSTAITFCNTTYHAQENIYSGAVTDPPLIRVATGNENGSKVGWPLWASTEAWQCPWRSERYDWGDFPRRAGGNNYQAAEYRARIEVCRSPGEDNCTAYPDSAYPKPTGLLHDYVKDIEFGMFTGSYRNNKQGGVLRANFENFGNEYSESNGVYQPGVSGIVSNLDALKIAKYSYKDTNYNATAGDNCPWGKSSFANGSCSNWGNPFGEIALEALRYISGENSPTDIFSVGAGSVETSYVPGLTSPAWNNDISDKWCAAHSLLLINASEISFDSDNLGAPSRSPISAAQIRSETNAVGAAEGISGSYFIGQTPASSGTSSDKFCTAKSLSNLGDAKGLCPSAPGLEGGYSVAGLARFAHDDTVVHSDDGKSGRSIDTYAVQLASNVPLVSIPIGNGKSVSLIPACSNTTANGKCAVVNFLVESQAADGSSGSFLVDWEDSEFGGDYDFDAEVRLSYTLSNERLAITTSVTRAAASHKLGLGYILSGTGGRYGTGDRADQIVLAQSDGFNVHTGINSYTNDYPESLCPASAPCTGSAATTAVYRVTGNTGQQLETPLYYAAKYGNDSRRPDGSPGAYFEVNQIGELSDTLRQLLDQVLENTNRTGAGVTVGYDGEVKDYVFQTLYNNQYSWSGDVQAVKLEDDGTPSPVWSARDKLPAPGDRRIITRNPITGAGVPFTEKAFSDAGVNMTESLRNLIAYIRGDTAKEQRNGGSFRDRFWLNGREGARLGDFIGSQPYLVGVPNTYYVPPEGDTSYATFRAVHADRTPMLYVGGNDGMLHGFDAATGVEKLAYIPGMLISQLPALADPDYQHRYYVDGSPTVLDVRHGAAGTGDWFSMLASGLGSGGQGLFALDVTEPARFSESNAAALSLWEYGVDDDKTHFGDDESQIGYIYNQPSVVQMEDGRFAVVSGNGYASEAGKASLYILFVDGGAGGEWSADDVIRLTPGAADNSGANGLMTVSLVDRDEDGRVDLAYGADLQGNIWRFDLSSEDPSEWGAGMHRLFSGVRDGEHQVMTSTLTVGNHPDGGLMLFFGTGAEENYGLPTTQDRQTADSFYAIRDFVDGSARQDTLTRESLSGRALHQTTLDDQDSTSAVVRYLDSVDTRSYPENGWYLDFTGTERVVDGPSLRGNRILFSSLIPGFGTCGAEDAGYLYELNAWYGSAFATPVIDVNGDGTVDEQDAYYPTSDNDASYVPIGVATDGAIFTPSVVLNEAGTQETKISAGTNGTLAKIAETPLNRMQLGRVTWRTLD</sequence>
<keyword evidence="5" id="KW-1185">Reference proteome</keyword>
<protein>
    <recommendedName>
        <fullName evidence="3">PilY1 beta-propeller domain-containing protein</fullName>
    </recommendedName>
</protein>
<reference evidence="5" key="1">
    <citation type="journal article" date="2019" name="Int. J. Syst. Evol. Microbiol.">
        <title>The Global Catalogue of Microorganisms (GCM) 10K type strain sequencing project: providing services to taxonomists for standard genome sequencing and annotation.</title>
        <authorList>
            <consortium name="The Broad Institute Genomics Platform"/>
            <consortium name="The Broad Institute Genome Sequencing Center for Infectious Disease"/>
            <person name="Wu L."/>
            <person name="Ma J."/>
        </authorList>
    </citation>
    <scope>NUCLEOTIDE SEQUENCE [LARGE SCALE GENOMIC DNA]</scope>
    <source>
        <strain evidence="5">KCTC 32998</strain>
    </source>
</reference>
<dbReference type="Proteomes" id="UP000646745">
    <property type="component" value="Unassembled WGS sequence"/>
</dbReference>
<evidence type="ECO:0000313" key="5">
    <source>
        <dbReference type="Proteomes" id="UP000646745"/>
    </source>
</evidence>
<evidence type="ECO:0000256" key="2">
    <source>
        <dbReference type="ARBA" id="ARBA00022837"/>
    </source>
</evidence>
<keyword evidence="2" id="KW-0106">Calcium</keyword>
<keyword evidence="1" id="KW-0479">Metal-binding</keyword>
<proteinExistence type="predicted"/>
<feature type="domain" description="PilY1 beta-propeller" evidence="3">
    <location>
        <begin position="899"/>
        <end position="1263"/>
    </location>
</feature>
<evidence type="ECO:0000313" key="4">
    <source>
        <dbReference type="EMBL" id="GHB33513.1"/>
    </source>
</evidence>
<dbReference type="EMBL" id="BMZI01000009">
    <property type="protein sequence ID" value="GHB33513.1"/>
    <property type="molecule type" value="Genomic_DNA"/>
</dbReference>
<organism evidence="4 5">
    <name type="scientific">Salinicola rhizosphaerae</name>
    <dbReference type="NCBI Taxonomy" id="1443141"/>
    <lineage>
        <taxon>Bacteria</taxon>
        <taxon>Pseudomonadati</taxon>
        <taxon>Pseudomonadota</taxon>
        <taxon>Gammaproteobacteria</taxon>
        <taxon>Oceanospirillales</taxon>
        <taxon>Halomonadaceae</taxon>
        <taxon>Salinicola</taxon>
    </lineage>
</organism>
<name>A0ABQ3EFU1_9GAMM</name>
<evidence type="ECO:0000259" key="3">
    <source>
        <dbReference type="Pfam" id="PF05567"/>
    </source>
</evidence>
<gene>
    <name evidence="4" type="ORF">GCM10009038_35490</name>
</gene>
<evidence type="ECO:0000256" key="1">
    <source>
        <dbReference type="ARBA" id="ARBA00022723"/>
    </source>
</evidence>